<protein>
    <submittedName>
        <fullName evidence="1">Uncharacterized protein</fullName>
    </submittedName>
</protein>
<proteinExistence type="predicted"/>
<sequence length="99" mass="11732">MYLHQIVIGNQWWRFALKCTSLINFSTFQHFEYLMSTQAFSGTAFIRITSMARYLPIIFSEVLSKLDDENCRRKSGYKELPTDRPFFLVSLFLVYSVQQ</sequence>
<accession>A0A8D8LM73</accession>
<dbReference type="AlphaFoldDB" id="A0A8D8LM73"/>
<evidence type="ECO:0000313" key="1">
    <source>
        <dbReference type="EMBL" id="CAG6607891.1"/>
    </source>
</evidence>
<dbReference type="EMBL" id="HBUF01009434">
    <property type="protein sequence ID" value="CAG6607891.1"/>
    <property type="molecule type" value="Transcribed_RNA"/>
</dbReference>
<dbReference type="EMBL" id="HBUF01009435">
    <property type="protein sequence ID" value="CAG6607892.1"/>
    <property type="molecule type" value="Transcribed_RNA"/>
</dbReference>
<organism evidence="1">
    <name type="scientific">Cacopsylla melanoneura</name>
    <dbReference type="NCBI Taxonomy" id="428564"/>
    <lineage>
        <taxon>Eukaryota</taxon>
        <taxon>Metazoa</taxon>
        <taxon>Ecdysozoa</taxon>
        <taxon>Arthropoda</taxon>
        <taxon>Hexapoda</taxon>
        <taxon>Insecta</taxon>
        <taxon>Pterygota</taxon>
        <taxon>Neoptera</taxon>
        <taxon>Paraneoptera</taxon>
        <taxon>Hemiptera</taxon>
        <taxon>Sternorrhyncha</taxon>
        <taxon>Psylloidea</taxon>
        <taxon>Psyllidae</taxon>
        <taxon>Psyllinae</taxon>
        <taxon>Cacopsylla</taxon>
    </lineage>
</organism>
<reference evidence="1" key="1">
    <citation type="submission" date="2021-05" db="EMBL/GenBank/DDBJ databases">
        <authorList>
            <person name="Alioto T."/>
            <person name="Alioto T."/>
            <person name="Gomez Garrido J."/>
        </authorList>
    </citation>
    <scope>NUCLEOTIDE SEQUENCE</scope>
</reference>
<name>A0A8D8LM73_9HEMI</name>